<dbReference type="SUPFAM" id="SSF57924">
    <property type="entry name" value="Inhibitor of apoptosis (IAP) repeat"/>
    <property type="match status" value="1"/>
</dbReference>
<dbReference type="SMART" id="SM00238">
    <property type="entry name" value="BIR"/>
    <property type="match status" value="1"/>
</dbReference>
<gene>
    <name evidence="1" type="ORF">MEDL_66695</name>
</gene>
<organism evidence="1 2">
    <name type="scientific">Mytilus edulis</name>
    <name type="common">Blue mussel</name>
    <dbReference type="NCBI Taxonomy" id="6550"/>
    <lineage>
        <taxon>Eukaryota</taxon>
        <taxon>Metazoa</taxon>
        <taxon>Spiralia</taxon>
        <taxon>Lophotrochozoa</taxon>
        <taxon>Mollusca</taxon>
        <taxon>Bivalvia</taxon>
        <taxon>Autobranchia</taxon>
        <taxon>Pteriomorphia</taxon>
        <taxon>Mytilida</taxon>
        <taxon>Mytiloidea</taxon>
        <taxon>Mytilidae</taxon>
        <taxon>Mytilinae</taxon>
        <taxon>Mytilus</taxon>
    </lineage>
</organism>
<comment type="caution">
    <text evidence="1">The sequence shown here is derived from an EMBL/GenBank/DDBJ whole genome shotgun (WGS) entry which is preliminary data.</text>
</comment>
<protein>
    <submittedName>
        <fullName evidence="1">Uncharacterized protein</fullName>
    </submittedName>
</protein>
<proteinExistence type="predicted"/>
<dbReference type="Pfam" id="PF00653">
    <property type="entry name" value="BIR"/>
    <property type="match status" value="1"/>
</dbReference>
<sequence>MERLSTFKCKNTPNGVIWNDDQTVKPEQLVSAGFSFDGIKDQVICKLCKCTSDVNKWDRNDDEYAFSVHKGLSKDCKFTIIYTSEISEKLSPNTYVKEDSIKSLKHYYDDNADKFKEDSIYLDLKFAVILLHADHTKVLKENNHEQEHDKKIPKTAVSYIRQNRWLGHNNPTLEELRYIVVVENSETDDESK</sequence>
<evidence type="ECO:0000313" key="1">
    <source>
        <dbReference type="EMBL" id="CAG2255261.1"/>
    </source>
</evidence>
<dbReference type="Gene3D" id="1.10.1170.10">
    <property type="entry name" value="Inhibitor Of Apoptosis Protein (2mihbC-IAP-1), Chain A"/>
    <property type="match status" value="1"/>
</dbReference>
<dbReference type="OrthoDB" id="10545645at2759"/>
<dbReference type="EMBL" id="CAJPWZ010003261">
    <property type="protein sequence ID" value="CAG2255261.1"/>
    <property type="molecule type" value="Genomic_DNA"/>
</dbReference>
<accession>A0A8S3VCS2</accession>
<dbReference type="Proteomes" id="UP000683360">
    <property type="component" value="Unassembled WGS sequence"/>
</dbReference>
<reference evidence="1" key="1">
    <citation type="submission" date="2021-03" db="EMBL/GenBank/DDBJ databases">
        <authorList>
            <person name="Bekaert M."/>
        </authorList>
    </citation>
    <scope>NUCLEOTIDE SEQUENCE</scope>
</reference>
<dbReference type="AlphaFoldDB" id="A0A8S3VCS2"/>
<dbReference type="InterPro" id="IPR001370">
    <property type="entry name" value="BIR_rpt"/>
</dbReference>
<evidence type="ECO:0000313" key="2">
    <source>
        <dbReference type="Proteomes" id="UP000683360"/>
    </source>
</evidence>
<dbReference type="PROSITE" id="PS50143">
    <property type="entry name" value="BIR_REPEAT_2"/>
    <property type="match status" value="1"/>
</dbReference>
<name>A0A8S3VCS2_MYTED</name>
<keyword evidence="2" id="KW-1185">Reference proteome</keyword>